<dbReference type="PANTHER" id="PTHR38847">
    <property type="match status" value="1"/>
</dbReference>
<proteinExistence type="predicted"/>
<dbReference type="PANTHER" id="PTHR38847:SF1">
    <property type="entry name" value="PSEUDOURIDINE SYNTHASE RSUA_RLUA-LIKE DOMAIN-CONTAINING PROTEIN"/>
    <property type="match status" value="1"/>
</dbReference>
<evidence type="ECO:0000313" key="3">
    <source>
        <dbReference type="Proteomes" id="UP001583172"/>
    </source>
</evidence>
<name>A0ABR3V8T3_HUMIN</name>
<dbReference type="Pfam" id="PF14273">
    <property type="entry name" value="DUF4360"/>
    <property type="match status" value="1"/>
</dbReference>
<protein>
    <submittedName>
        <fullName evidence="2">Uncharacterized protein</fullName>
    </submittedName>
</protein>
<organism evidence="2 3">
    <name type="scientific">Humicola insolens</name>
    <name type="common">Soft-rot fungus</name>
    <dbReference type="NCBI Taxonomy" id="85995"/>
    <lineage>
        <taxon>Eukaryota</taxon>
        <taxon>Fungi</taxon>
        <taxon>Dikarya</taxon>
        <taxon>Ascomycota</taxon>
        <taxon>Pezizomycotina</taxon>
        <taxon>Sordariomycetes</taxon>
        <taxon>Sordariomycetidae</taxon>
        <taxon>Sordariales</taxon>
        <taxon>Chaetomiaceae</taxon>
        <taxon>Mycothermus</taxon>
    </lineage>
</organism>
<gene>
    <name evidence="2" type="ORF">VTJ49DRAFT_2878</name>
</gene>
<comment type="caution">
    <text evidence="2">The sequence shown here is derived from an EMBL/GenBank/DDBJ whole genome shotgun (WGS) entry which is preliminary data.</text>
</comment>
<feature type="chain" id="PRO_5046342685" evidence="1">
    <location>
        <begin position="16"/>
        <end position="363"/>
    </location>
</feature>
<accession>A0ABR3V8T3</accession>
<keyword evidence="1" id="KW-0732">Signal</keyword>
<keyword evidence="3" id="KW-1185">Reference proteome</keyword>
<dbReference type="InterPro" id="IPR025649">
    <property type="entry name" value="DUF4360"/>
</dbReference>
<dbReference type="EMBL" id="JAZGSY010000228">
    <property type="protein sequence ID" value="KAL1838244.1"/>
    <property type="molecule type" value="Genomic_DNA"/>
</dbReference>
<sequence>MKFLSALSLIPLVAAAPAAEVSPRGLEVPNSVVPSSVRVRGISLLGSGCPAGSADVQIDATKTLIEVTFSEYIVETGPGTRAADWRKNCKLTLNLEFDEGFQFATLATDMSGFAQIPEGSRGTCTNTFDFTGATGQSYYALALPGPREGPFTLHADPDAVSWSPCGGTTAIMNMNTQCNISPTRNPALIAVSFFHALGSLTVNWGLLTFSSRNTGRSHQRQDHGQHLGPVAEVLEGARDRPMIRRSRSLDMRMMLMTCGWGCGGSLSLHQGPGMDLLSCTSFGVDQEMHVLFLLSHIFCLIQPTISQRKKQHRPPDGDPTHRVCLTTRAPSRWCCRGSRGYPGSCSAPFLGPFGIATVSYLTL</sequence>
<feature type="signal peptide" evidence="1">
    <location>
        <begin position="1"/>
        <end position="15"/>
    </location>
</feature>
<evidence type="ECO:0000313" key="2">
    <source>
        <dbReference type="EMBL" id="KAL1838244.1"/>
    </source>
</evidence>
<dbReference type="Proteomes" id="UP001583172">
    <property type="component" value="Unassembled WGS sequence"/>
</dbReference>
<reference evidence="2 3" key="1">
    <citation type="journal article" date="2024" name="Commun. Biol.">
        <title>Comparative genomic analysis of thermophilic fungi reveals convergent evolutionary adaptations and gene losses.</title>
        <authorList>
            <person name="Steindorff A.S."/>
            <person name="Aguilar-Pontes M.V."/>
            <person name="Robinson A.J."/>
            <person name="Andreopoulos B."/>
            <person name="LaButti K."/>
            <person name="Kuo A."/>
            <person name="Mondo S."/>
            <person name="Riley R."/>
            <person name="Otillar R."/>
            <person name="Haridas S."/>
            <person name="Lipzen A."/>
            <person name="Grimwood J."/>
            <person name="Schmutz J."/>
            <person name="Clum A."/>
            <person name="Reid I.D."/>
            <person name="Moisan M.C."/>
            <person name="Butler G."/>
            <person name="Nguyen T.T.M."/>
            <person name="Dewar K."/>
            <person name="Conant G."/>
            <person name="Drula E."/>
            <person name="Henrissat B."/>
            <person name="Hansel C."/>
            <person name="Singer S."/>
            <person name="Hutchinson M.I."/>
            <person name="de Vries R.P."/>
            <person name="Natvig D.O."/>
            <person name="Powell A.J."/>
            <person name="Tsang A."/>
            <person name="Grigoriev I.V."/>
        </authorList>
    </citation>
    <scope>NUCLEOTIDE SEQUENCE [LARGE SCALE GENOMIC DNA]</scope>
    <source>
        <strain evidence="2 3">CBS 620.91</strain>
    </source>
</reference>
<evidence type="ECO:0000256" key="1">
    <source>
        <dbReference type="SAM" id="SignalP"/>
    </source>
</evidence>